<dbReference type="Proteomes" id="UP001147733">
    <property type="component" value="Unassembled WGS sequence"/>
</dbReference>
<protein>
    <recommendedName>
        <fullName evidence="1">SGNH hydrolase-type esterase domain-containing protein</fullName>
    </recommendedName>
</protein>
<dbReference type="PANTHER" id="PTHR14209:SF19">
    <property type="entry name" value="ISOAMYL ACETATE-HYDROLYZING ESTERASE 1 HOMOLOG"/>
    <property type="match status" value="1"/>
</dbReference>
<organism evidence="2 3">
    <name type="scientific">Penicillium citrinum</name>
    <dbReference type="NCBI Taxonomy" id="5077"/>
    <lineage>
        <taxon>Eukaryota</taxon>
        <taxon>Fungi</taxon>
        <taxon>Dikarya</taxon>
        <taxon>Ascomycota</taxon>
        <taxon>Pezizomycotina</taxon>
        <taxon>Eurotiomycetes</taxon>
        <taxon>Eurotiomycetidae</taxon>
        <taxon>Eurotiales</taxon>
        <taxon>Aspergillaceae</taxon>
        <taxon>Penicillium</taxon>
    </lineage>
</organism>
<dbReference type="PANTHER" id="PTHR14209">
    <property type="entry name" value="ISOAMYL ACETATE-HYDROLYZING ESTERASE 1"/>
    <property type="match status" value="1"/>
</dbReference>
<dbReference type="InterPro" id="IPR013830">
    <property type="entry name" value="SGNH_hydro"/>
</dbReference>
<comment type="caution">
    <text evidence="2">The sequence shown here is derived from an EMBL/GenBank/DDBJ whole genome shotgun (WGS) entry which is preliminary data.</text>
</comment>
<evidence type="ECO:0000313" key="3">
    <source>
        <dbReference type="Proteomes" id="UP001147733"/>
    </source>
</evidence>
<sequence>MTSIEDPSAHEDVAKPYDQFILFGDSITQMSYNQEIGFGYGAQLQEVYARKLDVVNRGFSGYTTAHAIKIFHRFFPSPQAANVRFMTIFFGANDACVPGHDQHVPLEVYKENLKKIIEHPVTRAQNPRIIMITIPPVNEYQLEKFDNDKDTPHPSRTASGAKAYATAAREVGASLNIPVADAWSAFMATADWKEGQPLPGSRDLPNTEEFSSLFTDGLHLTSAGYRIVFDEVLKTIRANWPDQTPENLPMIFPPWVDAPK</sequence>
<dbReference type="InterPro" id="IPR045136">
    <property type="entry name" value="Iah1-like"/>
</dbReference>
<dbReference type="Pfam" id="PF13472">
    <property type="entry name" value="Lipase_GDSL_2"/>
    <property type="match status" value="1"/>
</dbReference>
<dbReference type="CDD" id="cd01838">
    <property type="entry name" value="Isoamyl_acetate_hydrolase_like"/>
    <property type="match status" value="1"/>
</dbReference>
<dbReference type="FunFam" id="3.40.50.1110:FF:000019">
    <property type="entry name" value="GDSL Lipase/Acylhydrolase family protein"/>
    <property type="match status" value="1"/>
</dbReference>
<dbReference type="GeneID" id="81382034"/>
<dbReference type="RefSeq" id="XP_056502279.1">
    <property type="nucleotide sequence ID" value="XM_056642867.1"/>
</dbReference>
<evidence type="ECO:0000313" key="2">
    <source>
        <dbReference type="EMBL" id="KAJ5234779.1"/>
    </source>
</evidence>
<reference evidence="2" key="1">
    <citation type="submission" date="2022-11" db="EMBL/GenBank/DDBJ databases">
        <authorList>
            <person name="Petersen C."/>
        </authorList>
    </citation>
    <scope>NUCLEOTIDE SEQUENCE</scope>
    <source>
        <strain evidence="2">IBT 23319</strain>
    </source>
</reference>
<accession>A0A9W9P3M2</accession>
<proteinExistence type="predicted"/>
<reference evidence="2" key="2">
    <citation type="journal article" date="2023" name="IMA Fungus">
        <title>Comparative genomic study of the Penicillium genus elucidates a diverse pangenome and 15 lateral gene transfer events.</title>
        <authorList>
            <person name="Petersen C."/>
            <person name="Sorensen T."/>
            <person name="Nielsen M.R."/>
            <person name="Sondergaard T.E."/>
            <person name="Sorensen J.L."/>
            <person name="Fitzpatrick D.A."/>
            <person name="Frisvad J.C."/>
            <person name="Nielsen K.L."/>
        </authorList>
    </citation>
    <scope>NUCLEOTIDE SEQUENCE</scope>
    <source>
        <strain evidence="2">IBT 23319</strain>
    </source>
</reference>
<dbReference type="InterPro" id="IPR036514">
    <property type="entry name" value="SGNH_hydro_sf"/>
</dbReference>
<gene>
    <name evidence="2" type="ORF">N7469_003947</name>
</gene>
<dbReference type="AlphaFoldDB" id="A0A9W9P3M2"/>
<feature type="domain" description="SGNH hydrolase-type esterase" evidence="1">
    <location>
        <begin position="22"/>
        <end position="227"/>
    </location>
</feature>
<dbReference type="OrthoDB" id="671439at2759"/>
<dbReference type="EMBL" id="JAPQKT010000003">
    <property type="protein sequence ID" value="KAJ5234779.1"/>
    <property type="molecule type" value="Genomic_DNA"/>
</dbReference>
<evidence type="ECO:0000259" key="1">
    <source>
        <dbReference type="Pfam" id="PF13472"/>
    </source>
</evidence>
<dbReference type="Gene3D" id="3.40.50.1110">
    <property type="entry name" value="SGNH hydrolase"/>
    <property type="match status" value="1"/>
</dbReference>
<name>A0A9W9P3M2_PENCI</name>
<keyword evidence="3" id="KW-1185">Reference proteome</keyword>
<dbReference type="SUPFAM" id="SSF52266">
    <property type="entry name" value="SGNH hydrolase"/>
    <property type="match status" value="1"/>
</dbReference>